<dbReference type="InterPro" id="IPR035994">
    <property type="entry name" value="Nucleoside_phosphorylase_sf"/>
</dbReference>
<dbReference type="STRING" id="1392250.A0A2I2G8T4"/>
<organism evidence="1 2">
    <name type="scientific">Aspergillus steynii IBT 23096</name>
    <dbReference type="NCBI Taxonomy" id="1392250"/>
    <lineage>
        <taxon>Eukaryota</taxon>
        <taxon>Fungi</taxon>
        <taxon>Dikarya</taxon>
        <taxon>Ascomycota</taxon>
        <taxon>Pezizomycotina</taxon>
        <taxon>Eurotiomycetes</taxon>
        <taxon>Eurotiomycetidae</taxon>
        <taxon>Eurotiales</taxon>
        <taxon>Aspergillaceae</taxon>
        <taxon>Aspergillus</taxon>
        <taxon>Aspergillus subgen. Circumdati</taxon>
    </lineage>
</organism>
<dbReference type="RefSeq" id="XP_024704598.1">
    <property type="nucleotide sequence ID" value="XM_024851585.1"/>
</dbReference>
<dbReference type="InterPro" id="IPR053137">
    <property type="entry name" value="NLR-like"/>
</dbReference>
<dbReference type="Gene3D" id="3.40.50.1580">
    <property type="entry name" value="Nucleoside phosphorylase domain"/>
    <property type="match status" value="1"/>
</dbReference>
<reference evidence="1 2" key="1">
    <citation type="submission" date="2016-12" db="EMBL/GenBank/DDBJ databases">
        <title>The genomes of Aspergillus section Nigri reveals drivers in fungal speciation.</title>
        <authorList>
            <consortium name="DOE Joint Genome Institute"/>
            <person name="Vesth T.C."/>
            <person name="Nybo J."/>
            <person name="Theobald S."/>
            <person name="Brandl J."/>
            <person name="Frisvad J.C."/>
            <person name="Nielsen K.F."/>
            <person name="Lyhne E.K."/>
            <person name="Kogle M.E."/>
            <person name="Kuo A."/>
            <person name="Riley R."/>
            <person name="Clum A."/>
            <person name="Nolan M."/>
            <person name="Lipzen A."/>
            <person name="Salamov A."/>
            <person name="Henrissat B."/>
            <person name="Wiebenga A."/>
            <person name="De Vries R.P."/>
            <person name="Grigoriev I.V."/>
            <person name="Mortensen U.H."/>
            <person name="Andersen M.R."/>
            <person name="Baker S.E."/>
        </authorList>
    </citation>
    <scope>NUCLEOTIDE SEQUENCE [LARGE SCALE GENOMIC DNA]</scope>
    <source>
        <strain evidence="1 2">IBT 23096</strain>
    </source>
</reference>
<dbReference type="SUPFAM" id="SSF53167">
    <property type="entry name" value="Purine and uridine phosphorylases"/>
    <property type="match status" value="1"/>
</dbReference>
<evidence type="ECO:0000313" key="2">
    <source>
        <dbReference type="Proteomes" id="UP000234275"/>
    </source>
</evidence>
<sequence length="337" mass="36832">MASPLQNGWYPIECDEYTVGLITVLDIQLAAVKAILDEEHEEPSDFEQPQPDDNVYTWGRIGKHNVVIAPLVSGSYGIVPAAMTAKSLVMSIPSIRIGLLIGIGGGIPCPDKTRDIRLGDVAVSRPSGDSGGIVQYDLGKQRLNDYKRVGFMAKPPAILLNAVTNIEANRMGGKSKMQKILAGLQRRLDRSIGFTHQGRENDWLFSASFEHRGDGCDECRMSCDPPIGAQNTRPSVEPQVHYGIIASGNTVMKDASHRDELAAALNDRTGGDCICFEMEAAGLMNDFPCLVIRGISNYADSHKNDKWQKYAAMTAAAYAKELLGVVPARKLKRHRNH</sequence>
<protein>
    <submittedName>
        <fullName evidence="1">Ankyrin repeat protein</fullName>
    </submittedName>
</protein>
<name>A0A2I2G8T4_9EURO</name>
<gene>
    <name evidence="1" type="ORF">P170DRAFT_455978</name>
</gene>
<comment type="caution">
    <text evidence="1">The sequence shown here is derived from an EMBL/GenBank/DDBJ whole genome shotgun (WGS) entry which is preliminary data.</text>
</comment>
<proteinExistence type="predicted"/>
<dbReference type="Proteomes" id="UP000234275">
    <property type="component" value="Unassembled WGS sequence"/>
</dbReference>
<dbReference type="EMBL" id="MSFO01000004">
    <property type="protein sequence ID" value="PLB49296.1"/>
    <property type="molecule type" value="Genomic_DNA"/>
</dbReference>
<dbReference type="PANTHER" id="PTHR46082:SF11">
    <property type="entry name" value="AAA+ ATPASE DOMAIN-CONTAINING PROTEIN-RELATED"/>
    <property type="match status" value="1"/>
</dbReference>
<evidence type="ECO:0000313" key="1">
    <source>
        <dbReference type="EMBL" id="PLB49296.1"/>
    </source>
</evidence>
<dbReference type="GO" id="GO:0009116">
    <property type="term" value="P:nucleoside metabolic process"/>
    <property type="evidence" value="ECO:0007669"/>
    <property type="project" value="InterPro"/>
</dbReference>
<keyword evidence="2" id="KW-1185">Reference proteome</keyword>
<dbReference type="AlphaFoldDB" id="A0A2I2G8T4"/>
<dbReference type="GeneID" id="36559284"/>
<accession>A0A2I2G8T4</accession>
<dbReference type="VEuPathDB" id="FungiDB:P170DRAFT_455978"/>
<dbReference type="OrthoDB" id="1577640at2759"/>
<dbReference type="PANTHER" id="PTHR46082">
    <property type="entry name" value="ATP/GTP-BINDING PROTEIN-RELATED"/>
    <property type="match status" value="1"/>
</dbReference>
<dbReference type="GO" id="GO:0003824">
    <property type="term" value="F:catalytic activity"/>
    <property type="evidence" value="ECO:0007669"/>
    <property type="project" value="InterPro"/>
</dbReference>